<keyword evidence="3" id="KW-1185">Reference proteome</keyword>
<keyword evidence="1" id="KW-0472">Membrane</keyword>
<evidence type="ECO:0008006" key="4">
    <source>
        <dbReference type="Google" id="ProtNLM"/>
    </source>
</evidence>
<dbReference type="OrthoDB" id="2970506at2"/>
<keyword evidence="1" id="KW-1133">Transmembrane helix</keyword>
<feature type="transmembrane region" description="Helical" evidence="1">
    <location>
        <begin position="67"/>
        <end position="89"/>
    </location>
</feature>
<proteinExistence type="predicted"/>
<reference evidence="2 3" key="1">
    <citation type="submission" date="2017-10" db="EMBL/GenBank/DDBJ databases">
        <title>Bacillus sp. nov., a halophilic bacterium isolated from a Keqin Lake.</title>
        <authorList>
            <person name="Wang H."/>
        </authorList>
    </citation>
    <scope>NUCLEOTIDE SEQUENCE [LARGE SCALE GENOMIC DNA]</scope>
    <source>
        <strain evidence="2 3">KCTC 13187</strain>
    </source>
</reference>
<dbReference type="NCBIfam" id="TIGR04104">
    <property type="entry name" value="cxxc_20_cxxc"/>
    <property type="match status" value="1"/>
</dbReference>
<comment type="caution">
    <text evidence="2">The sequence shown here is derived from an EMBL/GenBank/DDBJ whole genome shotgun (WGS) entry which is preliminary data.</text>
</comment>
<dbReference type="RefSeq" id="WP_110937189.1">
    <property type="nucleotide sequence ID" value="NZ_KZ614146.1"/>
</dbReference>
<protein>
    <recommendedName>
        <fullName evidence="4">Cxxc_20_cxxc protein</fullName>
    </recommendedName>
</protein>
<sequence length="95" mass="10918">MQKCENCKAQFSWSKIYKSFWWNYKPIKCSECGTIHKITIAGRFIFVSLTILPMLIFGNFLSPFSNIIVTLGIAIFILIIGSLFPPFLVTYKESL</sequence>
<keyword evidence="1" id="KW-0812">Transmembrane</keyword>
<feature type="transmembrane region" description="Helical" evidence="1">
    <location>
        <begin position="44"/>
        <end position="61"/>
    </location>
</feature>
<name>A0A3A9KL06_9BACI</name>
<dbReference type="Proteomes" id="UP000281498">
    <property type="component" value="Unassembled WGS sequence"/>
</dbReference>
<dbReference type="InterPro" id="IPR026369">
    <property type="entry name" value="CxxC_20_CxxC"/>
</dbReference>
<evidence type="ECO:0000256" key="1">
    <source>
        <dbReference type="SAM" id="Phobius"/>
    </source>
</evidence>
<accession>A0A3A9KL06</accession>
<dbReference type="EMBL" id="PDOE01000015">
    <property type="protein sequence ID" value="RKL65556.1"/>
    <property type="molecule type" value="Genomic_DNA"/>
</dbReference>
<evidence type="ECO:0000313" key="3">
    <source>
        <dbReference type="Proteomes" id="UP000281498"/>
    </source>
</evidence>
<dbReference type="AlphaFoldDB" id="A0A3A9KL06"/>
<gene>
    <name evidence="2" type="ORF">CR203_20370</name>
</gene>
<evidence type="ECO:0000313" key="2">
    <source>
        <dbReference type="EMBL" id="RKL65556.1"/>
    </source>
</evidence>
<organism evidence="2 3">
    <name type="scientific">Salipaludibacillus neizhouensis</name>
    <dbReference type="NCBI Taxonomy" id="885475"/>
    <lineage>
        <taxon>Bacteria</taxon>
        <taxon>Bacillati</taxon>
        <taxon>Bacillota</taxon>
        <taxon>Bacilli</taxon>
        <taxon>Bacillales</taxon>
        <taxon>Bacillaceae</taxon>
    </lineage>
</organism>